<dbReference type="CDD" id="cd01189">
    <property type="entry name" value="INT_ICEBs1_C_like"/>
    <property type="match status" value="1"/>
</dbReference>
<evidence type="ECO:0000256" key="1">
    <source>
        <dbReference type="ARBA" id="ARBA00022908"/>
    </source>
</evidence>
<dbReference type="InterPro" id="IPR011010">
    <property type="entry name" value="DNA_brk_join_enz"/>
</dbReference>
<dbReference type="GO" id="GO:0015074">
    <property type="term" value="P:DNA integration"/>
    <property type="evidence" value="ECO:0007669"/>
    <property type="project" value="UniProtKB-KW"/>
</dbReference>
<dbReference type="GO" id="GO:0003677">
    <property type="term" value="F:DNA binding"/>
    <property type="evidence" value="ECO:0007669"/>
    <property type="project" value="UniProtKB-UniRule"/>
</dbReference>
<proteinExistence type="predicted"/>
<name>D6TNA8_KTERA</name>
<dbReference type="InterPro" id="IPR002104">
    <property type="entry name" value="Integrase_catalytic"/>
</dbReference>
<dbReference type="Pfam" id="PF14659">
    <property type="entry name" value="Phage_int_SAM_3"/>
    <property type="match status" value="1"/>
</dbReference>
<keyword evidence="3" id="KW-0233">DNA recombination</keyword>
<dbReference type="PROSITE" id="PS51900">
    <property type="entry name" value="CB"/>
    <property type="match status" value="1"/>
</dbReference>
<dbReference type="InterPro" id="IPR004107">
    <property type="entry name" value="Integrase_SAM-like_N"/>
</dbReference>
<dbReference type="PANTHER" id="PTHR30349">
    <property type="entry name" value="PHAGE INTEGRASE-RELATED"/>
    <property type="match status" value="1"/>
</dbReference>
<dbReference type="Pfam" id="PF00589">
    <property type="entry name" value="Phage_integrase"/>
    <property type="match status" value="1"/>
</dbReference>
<evidence type="ECO:0000313" key="7">
    <source>
        <dbReference type="EMBL" id="EFH85421.1"/>
    </source>
</evidence>
<dbReference type="InterPro" id="IPR044068">
    <property type="entry name" value="CB"/>
</dbReference>
<feature type="domain" description="Core-binding (CB)" evidence="6">
    <location>
        <begin position="54"/>
        <end position="137"/>
    </location>
</feature>
<dbReference type="SUPFAM" id="SSF56349">
    <property type="entry name" value="DNA breaking-rejoining enzymes"/>
    <property type="match status" value="1"/>
</dbReference>
<dbReference type="PANTHER" id="PTHR30349:SF91">
    <property type="entry name" value="INTA PROTEIN"/>
    <property type="match status" value="1"/>
</dbReference>
<evidence type="ECO:0000256" key="3">
    <source>
        <dbReference type="ARBA" id="ARBA00023172"/>
    </source>
</evidence>
<dbReference type="STRING" id="485913.Krac_6641"/>
<dbReference type="eggNOG" id="COG0582">
    <property type="taxonomic scope" value="Bacteria"/>
</dbReference>
<keyword evidence="8" id="KW-1185">Reference proteome</keyword>
<evidence type="ECO:0000256" key="2">
    <source>
        <dbReference type="ARBA" id="ARBA00023125"/>
    </source>
</evidence>
<dbReference type="EMBL" id="ADVG01000002">
    <property type="protein sequence ID" value="EFH85421.1"/>
    <property type="molecule type" value="Genomic_DNA"/>
</dbReference>
<comment type="caution">
    <text evidence="7">The sequence shown here is derived from an EMBL/GenBank/DDBJ whole genome shotgun (WGS) entry which is preliminary data.</text>
</comment>
<dbReference type="InterPro" id="IPR050090">
    <property type="entry name" value="Tyrosine_recombinase_XerCD"/>
</dbReference>
<organism evidence="7 8">
    <name type="scientific">Ktedonobacter racemifer DSM 44963</name>
    <dbReference type="NCBI Taxonomy" id="485913"/>
    <lineage>
        <taxon>Bacteria</taxon>
        <taxon>Bacillati</taxon>
        <taxon>Chloroflexota</taxon>
        <taxon>Ktedonobacteria</taxon>
        <taxon>Ktedonobacterales</taxon>
        <taxon>Ktedonobacteraceae</taxon>
        <taxon>Ktedonobacter</taxon>
    </lineage>
</organism>
<evidence type="ECO:0000256" key="4">
    <source>
        <dbReference type="PROSITE-ProRule" id="PRU01248"/>
    </source>
</evidence>
<dbReference type="AlphaFoldDB" id="D6TNA8"/>
<dbReference type="GO" id="GO:0006310">
    <property type="term" value="P:DNA recombination"/>
    <property type="evidence" value="ECO:0007669"/>
    <property type="project" value="UniProtKB-KW"/>
</dbReference>
<accession>D6TNA8</accession>
<evidence type="ECO:0000313" key="8">
    <source>
        <dbReference type="Proteomes" id="UP000004508"/>
    </source>
</evidence>
<dbReference type="Gene3D" id="1.10.443.10">
    <property type="entry name" value="Intergrase catalytic core"/>
    <property type="match status" value="1"/>
</dbReference>
<dbReference type="Proteomes" id="UP000004508">
    <property type="component" value="Unassembled WGS sequence"/>
</dbReference>
<dbReference type="PROSITE" id="PS51898">
    <property type="entry name" value="TYR_RECOMBINASE"/>
    <property type="match status" value="1"/>
</dbReference>
<dbReference type="InParanoid" id="D6TNA8"/>
<dbReference type="InterPro" id="IPR013762">
    <property type="entry name" value="Integrase-like_cat_sf"/>
</dbReference>
<dbReference type="FunCoup" id="D6TNA8">
    <property type="interactions" value="95"/>
</dbReference>
<dbReference type="Gene3D" id="1.10.150.130">
    <property type="match status" value="1"/>
</dbReference>
<evidence type="ECO:0000259" key="5">
    <source>
        <dbReference type="PROSITE" id="PS51898"/>
    </source>
</evidence>
<evidence type="ECO:0000259" key="6">
    <source>
        <dbReference type="PROSITE" id="PS51900"/>
    </source>
</evidence>
<protein>
    <submittedName>
        <fullName evidence="7">Integrase family protein</fullName>
    </submittedName>
</protein>
<keyword evidence="2 4" id="KW-0238">DNA-binding</keyword>
<reference evidence="7 8" key="1">
    <citation type="journal article" date="2011" name="Stand. Genomic Sci.">
        <title>Non-contiguous finished genome sequence and contextual data of the filamentous soil bacterium Ktedonobacter racemifer type strain (SOSP1-21).</title>
        <authorList>
            <person name="Chang Y.J."/>
            <person name="Land M."/>
            <person name="Hauser L."/>
            <person name="Chertkov O."/>
            <person name="Del Rio T.G."/>
            <person name="Nolan M."/>
            <person name="Copeland A."/>
            <person name="Tice H."/>
            <person name="Cheng J.F."/>
            <person name="Lucas S."/>
            <person name="Han C."/>
            <person name="Goodwin L."/>
            <person name="Pitluck S."/>
            <person name="Ivanova N."/>
            <person name="Ovchinikova G."/>
            <person name="Pati A."/>
            <person name="Chen A."/>
            <person name="Palaniappan K."/>
            <person name="Mavromatis K."/>
            <person name="Liolios K."/>
            <person name="Brettin T."/>
            <person name="Fiebig A."/>
            <person name="Rohde M."/>
            <person name="Abt B."/>
            <person name="Goker M."/>
            <person name="Detter J.C."/>
            <person name="Woyke T."/>
            <person name="Bristow J."/>
            <person name="Eisen J.A."/>
            <person name="Markowitz V."/>
            <person name="Hugenholtz P."/>
            <person name="Kyrpides N.C."/>
            <person name="Klenk H.P."/>
            <person name="Lapidus A."/>
        </authorList>
    </citation>
    <scope>NUCLEOTIDE SEQUENCE [LARGE SCALE GENOMIC DNA]</scope>
    <source>
        <strain evidence="8">DSM 44963</strain>
    </source>
</reference>
<keyword evidence="1" id="KW-0229">DNA integration</keyword>
<feature type="domain" description="Tyr recombinase" evidence="5">
    <location>
        <begin position="158"/>
        <end position="364"/>
    </location>
</feature>
<sequence>MYRRKSDGLYVASITLEDGKRKTFAFKKKADAYAKLREVQQNMQQGTFVTSSQQTTEQFLMHWLEYTVKHTLRARSYERYEEIARLHIIPRLGKVKLQDLKPQHIQVLQAEKLEEGLSASTVGIIHQVLHKSLDDAVKLGLLGKNVCKAVPPSREKRKDVKPLTPDQSRKLLNAVKGHPLEALFILALTTGMRRGELFALKWNDIDLEHGVLYVRRTLSRVPTKVRGENQDVLVEAETKTQRSRRSIVLTLLAVEALIEHRLKQDEQHHIAGDAWQDNDYVFCAHDGTYLSPNHVSSYQLKQLLKAAGLPDIRFHDLRHGAATLLLSLQVHPKVVQEILGHSDISTTMNIYSHVLPSMQADAMKQLHSAFKQDDPDKGE</sequence>
<dbReference type="InterPro" id="IPR010998">
    <property type="entry name" value="Integrase_recombinase_N"/>
</dbReference>
<gene>
    <name evidence="7" type="ORF">Krac_6641</name>
</gene>